<keyword evidence="3" id="KW-1185">Reference proteome</keyword>
<protein>
    <submittedName>
        <fullName evidence="2">Necrosis-inducing factor-domain-containing protein</fullName>
    </submittedName>
</protein>
<reference evidence="2" key="1">
    <citation type="journal article" date="2023" name="Mol. Phylogenet. Evol.">
        <title>Genome-scale phylogeny and comparative genomics of the fungal order Sordariales.</title>
        <authorList>
            <person name="Hensen N."/>
            <person name="Bonometti L."/>
            <person name="Westerberg I."/>
            <person name="Brannstrom I.O."/>
            <person name="Guillou S."/>
            <person name="Cros-Aarteil S."/>
            <person name="Calhoun S."/>
            <person name="Haridas S."/>
            <person name="Kuo A."/>
            <person name="Mondo S."/>
            <person name="Pangilinan J."/>
            <person name="Riley R."/>
            <person name="LaButti K."/>
            <person name="Andreopoulos B."/>
            <person name="Lipzen A."/>
            <person name="Chen C."/>
            <person name="Yan M."/>
            <person name="Daum C."/>
            <person name="Ng V."/>
            <person name="Clum A."/>
            <person name="Steindorff A."/>
            <person name="Ohm R.A."/>
            <person name="Martin F."/>
            <person name="Silar P."/>
            <person name="Natvig D.O."/>
            <person name="Lalanne C."/>
            <person name="Gautier V."/>
            <person name="Ament-Velasquez S.L."/>
            <person name="Kruys A."/>
            <person name="Hutchinson M.I."/>
            <person name="Powell A.J."/>
            <person name="Barry K."/>
            <person name="Miller A.N."/>
            <person name="Grigoriev I.V."/>
            <person name="Debuchy R."/>
            <person name="Gladieux P."/>
            <person name="Hiltunen Thoren M."/>
            <person name="Johannesson H."/>
        </authorList>
    </citation>
    <scope>NUCLEOTIDE SEQUENCE</scope>
    <source>
        <strain evidence="2">CBS 892.96</strain>
    </source>
</reference>
<dbReference type="Pfam" id="PF14856">
    <property type="entry name" value="Hce2"/>
    <property type="match status" value="1"/>
</dbReference>
<feature type="domain" description="Ecp2 effector protein-like" evidence="1">
    <location>
        <begin position="162"/>
        <end position="262"/>
    </location>
</feature>
<dbReference type="EMBL" id="MU866189">
    <property type="protein sequence ID" value="KAK4176678.1"/>
    <property type="molecule type" value="Genomic_DNA"/>
</dbReference>
<evidence type="ECO:0000313" key="3">
    <source>
        <dbReference type="Proteomes" id="UP001302321"/>
    </source>
</evidence>
<dbReference type="InterPro" id="IPR029226">
    <property type="entry name" value="Ecp2-like"/>
</dbReference>
<evidence type="ECO:0000259" key="1">
    <source>
        <dbReference type="Pfam" id="PF14856"/>
    </source>
</evidence>
<comment type="caution">
    <text evidence="2">The sequence shown here is derived from an EMBL/GenBank/DDBJ whole genome shotgun (WGS) entry which is preliminary data.</text>
</comment>
<sequence>MLASTLQEKITKTIFGFGIPHLWRFSKSYAFILESGADCNAHRPVLEYLSDDTMDKAGVCVNGRKYYLVMPDWEDGQCEWTKFVLPPGFVSLSVYGGVTKEDLIIGSVNTWVANGRRNGVPLAGRPDVFDSNIKKDLTSTSGYPRAWLVPELSLRRHPGCSHCRISTFEDQTNGGSPLVSDCLQIIRNIEGDASTDWTHLVAGKPHSEVLKFGSCRFGIESTYIGLNINFRVGGQDVIDIINDSAQKFGGGGRVAAKGVMECSSSSNGQGVLWGIY</sequence>
<gene>
    <name evidence="2" type="ORF">QBC36DRAFT_351809</name>
</gene>
<accession>A0AAN7A781</accession>
<dbReference type="AlphaFoldDB" id="A0AAN7A781"/>
<reference evidence="2" key="2">
    <citation type="submission" date="2023-05" db="EMBL/GenBank/DDBJ databases">
        <authorList>
            <consortium name="Lawrence Berkeley National Laboratory"/>
            <person name="Steindorff A."/>
            <person name="Hensen N."/>
            <person name="Bonometti L."/>
            <person name="Westerberg I."/>
            <person name="Brannstrom I.O."/>
            <person name="Guillou S."/>
            <person name="Cros-Aarteil S."/>
            <person name="Calhoun S."/>
            <person name="Haridas S."/>
            <person name="Kuo A."/>
            <person name="Mondo S."/>
            <person name="Pangilinan J."/>
            <person name="Riley R."/>
            <person name="Labutti K."/>
            <person name="Andreopoulos B."/>
            <person name="Lipzen A."/>
            <person name="Chen C."/>
            <person name="Yanf M."/>
            <person name="Daum C."/>
            <person name="Ng V."/>
            <person name="Clum A."/>
            <person name="Ohm R."/>
            <person name="Martin F."/>
            <person name="Silar P."/>
            <person name="Natvig D."/>
            <person name="Lalanne C."/>
            <person name="Gautier V."/>
            <person name="Ament-Velasquez S.L."/>
            <person name="Kruys A."/>
            <person name="Hutchinson M.I."/>
            <person name="Powell A.J."/>
            <person name="Barry K."/>
            <person name="Miller A.N."/>
            <person name="Grigoriev I.V."/>
            <person name="Debuchy R."/>
            <person name="Gladieux P."/>
            <person name="Thoren M.H."/>
            <person name="Johannesson H."/>
        </authorList>
    </citation>
    <scope>NUCLEOTIDE SEQUENCE</scope>
    <source>
        <strain evidence="2">CBS 892.96</strain>
    </source>
</reference>
<evidence type="ECO:0000313" key="2">
    <source>
        <dbReference type="EMBL" id="KAK4176678.1"/>
    </source>
</evidence>
<name>A0AAN7A781_9PEZI</name>
<dbReference type="Proteomes" id="UP001302321">
    <property type="component" value="Unassembled WGS sequence"/>
</dbReference>
<organism evidence="2 3">
    <name type="scientific">Triangularia setosa</name>
    <dbReference type="NCBI Taxonomy" id="2587417"/>
    <lineage>
        <taxon>Eukaryota</taxon>
        <taxon>Fungi</taxon>
        <taxon>Dikarya</taxon>
        <taxon>Ascomycota</taxon>
        <taxon>Pezizomycotina</taxon>
        <taxon>Sordariomycetes</taxon>
        <taxon>Sordariomycetidae</taxon>
        <taxon>Sordariales</taxon>
        <taxon>Podosporaceae</taxon>
        <taxon>Triangularia</taxon>
    </lineage>
</organism>
<proteinExistence type="predicted"/>